<comment type="similarity">
    <text evidence="1">Belongs to the ribonucleoside diphosphate reductase small chain family.</text>
</comment>
<sequence>MLICSCSSCSFAERLVAFACVEGLFFSGRNVLINSLPKRALMPGLTFSNEPISRDKGLHRDFACLLYRLLIIYVILSSVANGSSNVHEAVEIEIEFVCDALCCALIGMNATLMSQYIKFVTDHLLVVSLGSQKKYNVENPFDWMEFISLQYV</sequence>
<dbReference type="InterPro" id="IPR033909">
    <property type="entry name" value="RNR_small"/>
</dbReference>
<dbReference type="SUPFAM" id="SSF47240">
    <property type="entry name" value="Ferritin-like"/>
    <property type="match status" value="1"/>
</dbReference>
<dbReference type="AlphaFoldDB" id="A0A068UD09"/>
<name>A0A068UD09_COFCA</name>
<dbReference type="PANTHER" id="PTHR23409:SF35">
    <property type="entry name" value="RIBONUCLEOSIDE-DIPHOSPHATE REDUCTASE SMALL CHAIN A"/>
    <property type="match status" value="1"/>
</dbReference>
<dbReference type="Gene3D" id="1.10.620.20">
    <property type="entry name" value="Ribonucleotide Reductase, subunit A"/>
    <property type="match status" value="1"/>
</dbReference>
<keyword evidence="3" id="KW-1185">Reference proteome</keyword>
<accession>A0A068UD09</accession>
<evidence type="ECO:0000313" key="3">
    <source>
        <dbReference type="Proteomes" id="UP000295252"/>
    </source>
</evidence>
<dbReference type="InterPro" id="IPR009078">
    <property type="entry name" value="Ferritin-like_SF"/>
</dbReference>
<organism evidence="2 3">
    <name type="scientific">Coffea canephora</name>
    <name type="common">Robusta coffee</name>
    <dbReference type="NCBI Taxonomy" id="49390"/>
    <lineage>
        <taxon>Eukaryota</taxon>
        <taxon>Viridiplantae</taxon>
        <taxon>Streptophyta</taxon>
        <taxon>Embryophyta</taxon>
        <taxon>Tracheophyta</taxon>
        <taxon>Spermatophyta</taxon>
        <taxon>Magnoliopsida</taxon>
        <taxon>eudicotyledons</taxon>
        <taxon>Gunneridae</taxon>
        <taxon>Pentapetalae</taxon>
        <taxon>asterids</taxon>
        <taxon>lamiids</taxon>
        <taxon>Gentianales</taxon>
        <taxon>Rubiaceae</taxon>
        <taxon>Ixoroideae</taxon>
        <taxon>Gardenieae complex</taxon>
        <taxon>Bertiereae - Coffeeae clade</taxon>
        <taxon>Coffeeae</taxon>
        <taxon>Coffea</taxon>
    </lineage>
</organism>
<dbReference type="EMBL" id="HG739106">
    <property type="protein sequence ID" value="CDP06445.1"/>
    <property type="molecule type" value="Genomic_DNA"/>
</dbReference>
<reference evidence="3" key="1">
    <citation type="journal article" date="2014" name="Science">
        <title>The coffee genome provides insight into the convergent evolution of caffeine biosynthesis.</title>
        <authorList>
            <person name="Denoeud F."/>
            <person name="Carretero-Paulet L."/>
            <person name="Dereeper A."/>
            <person name="Droc G."/>
            <person name="Guyot R."/>
            <person name="Pietrella M."/>
            <person name="Zheng C."/>
            <person name="Alberti A."/>
            <person name="Anthony F."/>
            <person name="Aprea G."/>
            <person name="Aury J.M."/>
            <person name="Bento P."/>
            <person name="Bernard M."/>
            <person name="Bocs S."/>
            <person name="Campa C."/>
            <person name="Cenci A."/>
            <person name="Combes M.C."/>
            <person name="Crouzillat D."/>
            <person name="Da Silva C."/>
            <person name="Daddiego L."/>
            <person name="De Bellis F."/>
            <person name="Dussert S."/>
            <person name="Garsmeur O."/>
            <person name="Gayraud T."/>
            <person name="Guignon V."/>
            <person name="Jahn K."/>
            <person name="Jamilloux V."/>
            <person name="Joet T."/>
            <person name="Labadie K."/>
            <person name="Lan T."/>
            <person name="Leclercq J."/>
            <person name="Lepelley M."/>
            <person name="Leroy T."/>
            <person name="Li L.T."/>
            <person name="Librado P."/>
            <person name="Lopez L."/>
            <person name="Munoz A."/>
            <person name="Noel B."/>
            <person name="Pallavicini A."/>
            <person name="Perrotta G."/>
            <person name="Poncet V."/>
            <person name="Pot D."/>
            <person name="Priyono X."/>
            <person name="Rigoreau M."/>
            <person name="Rouard M."/>
            <person name="Rozas J."/>
            <person name="Tranchant-Dubreuil C."/>
            <person name="VanBuren R."/>
            <person name="Zhang Q."/>
            <person name="Andrade A.C."/>
            <person name="Argout X."/>
            <person name="Bertrand B."/>
            <person name="de Kochko A."/>
            <person name="Graziosi G."/>
            <person name="Henry R.J."/>
            <person name="Jayarama X."/>
            <person name="Ming R."/>
            <person name="Nagai C."/>
            <person name="Rounsley S."/>
            <person name="Sankoff D."/>
            <person name="Giuliano G."/>
            <person name="Albert V.A."/>
            <person name="Wincker P."/>
            <person name="Lashermes P."/>
        </authorList>
    </citation>
    <scope>NUCLEOTIDE SEQUENCE [LARGE SCALE GENOMIC DNA]</scope>
    <source>
        <strain evidence="3">cv. DH200-94</strain>
    </source>
</reference>
<dbReference type="InterPro" id="IPR000358">
    <property type="entry name" value="RNR_small_fam"/>
</dbReference>
<evidence type="ECO:0000313" key="2">
    <source>
        <dbReference type="EMBL" id="CDP06445.1"/>
    </source>
</evidence>
<dbReference type="GO" id="GO:0016491">
    <property type="term" value="F:oxidoreductase activity"/>
    <property type="evidence" value="ECO:0007669"/>
    <property type="project" value="InterPro"/>
</dbReference>
<protein>
    <submittedName>
        <fullName evidence="2">Uncharacterized protein</fullName>
    </submittedName>
</protein>
<dbReference type="Pfam" id="PF00268">
    <property type="entry name" value="Ribonuc_red_sm"/>
    <property type="match status" value="1"/>
</dbReference>
<dbReference type="Gramene" id="CDP06445">
    <property type="protein sequence ID" value="CDP06445"/>
    <property type="gene ID" value="GSCOC_T00023302001"/>
</dbReference>
<dbReference type="InParanoid" id="A0A068UD09"/>
<dbReference type="PANTHER" id="PTHR23409">
    <property type="entry name" value="RIBONUCLEOSIDE-DIPHOSPHATE REDUCTASE SMALL CHAIN"/>
    <property type="match status" value="1"/>
</dbReference>
<dbReference type="STRING" id="49390.A0A068UD09"/>
<dbReference type="CDD" id="cd01049">
    <property type="entry name" value="RNRR2"/>
    <property type="match status" value="1"/>
</dbReference>
<dbReference type="InterPro" id="IPR012348">
    <property type="entry name" value="RNR-like"/>
</dbReference>
<evidence type="ECO:0000256" key="1">
    <source>
        <dbReference type="ARBA" id="ARBA00009303"/>
    </source>
</evidence>
<dbReference type="GO" id="GO:0009263">
    <property type="term" value="P:deoxyribonucleotide biosynthetic process"/>
    <property type="evidence" value="ECO:0007669"/>
    <property type="project" value="InterPro"/>
</dbReference>
<dbReference type="PhylomeDB" id="A0A068UD09"/>
<dbReference type="Proteomes" id="UP000295252">
    <property type="component" value="Chromosome VIII"/>
</dbReference>
<gene>
    <name evidence="2" type="ORF">GSCOC_T00023302001</name>
</gene>
<proteinExistence type="inferred from homology"/>